<dbReference type="GO" id="GO:0009423">
    <property type="term" value="P:chorismate biosynthetic process"/>
    <property type="evidence" value="ECO:0007669"/>
    <property type="project" value="UniProtKB-UniRule"/>
</dbReference>
<keyword evidence="7 11" id="KW-0418">Kinase</keyword>
<dbReference type="RefSeq" id="WP_013773968.1">
    <property type="nucleotide sequence ID" value="NZ_AP018492.1"/>
</dbReference>
<evidence type="ECO:0000256" key="2">
    <source>
        <dbReference type="ARBA" id="ARBA00006997"/>
    </source>
</evidence>
<evidence type="ECO:0000313" key="12">
    <source>
        <dbReference type="EMBL" id="BBC60984.1"/>
    </source>
</evidence>
<dbReference type="EMBL" id="AP018492">
    <property type="protein sequence ID" value="BBC60984.1"/>
    <property type="molecule type" value="Genomic_DNA"/>
</dbReference>
<comment type="subunit">
    <text evidence="11">Monomer.</text>
</comment>
<keyword evidence="11" id="KW-0479">Metal-binding</keyword>
<feature type="binding site" evidence="11">
    <location>
        <position position="79"/>
    </location>
    <ligand>
        <name>substrate</name>
    </ligand>
</feature>
<dbReference type="Gene3D" id="3.40.50.300">
    <property type="entry name" value="P-loop containing nucleotide triphosphate hydrolases"/>
    <property type="match status" value="1"/>
</dbReference>
<feature type="binding site" evidence="11">
    <location>
        <position position="137"/>
    </location>
    <ligand>
        <name>substrate</name>
    </ligand>
</feature>
<keyword evidence="4 11" id="KW-0028">Amino-acid biosynthesis</keyword>
<dbReference type="InterPro" id="IPR000623">
    <property type="entry name" value="Shikimate_kinase/TSH1"/>
</dbReference>
<evidence type="ECO:0000256" key="10">
    <source>
        <dbReference type="ARBA" id="ARBA00048567"/>
    </source>
</evidence>
<dbReference type="InterPro" id="IPR031322">
    <property type="entry name" value="Shikimate/glucono_kinase"/>
</dbReference>
<dbReference type="GO" id="GO:0004765">
    <property type="term" value="F:shikimate kinase activity"/>
    <property type="evidence" value="ECO:0007669"/>
    <property type="project" value="UniProtKB-UniRule"/>
</dbReference>
<dbReference type="GO" id="GO:0009073">
    <property type="term" value="P:aromatic amino acid family biosynthetic process"/>
    <property type="evidence" value="ECO:0007669"/>
    <property type="project" value="UniProtKB-KW"/>
</dbReference>
<evidence type="ECO:0000256" key="8">
    <source>
        <dbReference type="ARBA" id="ARBA00022840"/>
    </source>
</evidence>
<evidence type="ECO:0000256" key="11">
    <source>
        <dbReference type="HAMAP-Rule" id="MF_00109"/>
    </source>
</evidence>
<comment type="subcellular location">
    <subcellularLocation>
        <location evidence="11">Cytoplasm</location>
    </subcellularLocation>
</comment>
<comment type="function">
    <text evidence="11">Catalyzes the specific phosphorylation of the 3-hydroxyl group of shikimic acid using ATP as a cosubstrate.</text>
</comment>
<comment type="caution">
    <text evidence="11">Lacks conserved residue(s) required for the propagation of feature annotation.</text>
</comment>
<dbReference type="InterPro" id="IPR027417">
    <property type="entry name" value="P-loop_NTPase"/>
</dbReference>
<comment type="catalytic activity">
    <reaction evidence="10 11">
        <text>shikimate + ATP = 3-phosphoshikimate + ADP + H(+)</text>
        <dbReference type="Rhea" id="RHEA:13121"/>
        <dbReference type="ChEBI" id="CHEBI:15378"/>
        <dbReference type="ChEBI" id="CHEBI:30616"/>
        <dbReference type="ChEBI" id="CHEBI:36208"/>
        <dbReference type="ChEBI" id="CHEBI:145989"/>
        <dbReference type="ChEBI" id="CHEBI:456216"/>
        <dbReference type="EC" id="2.7.1.71"/>
    </reaction>
</comment>
<evidence type="ECO:0000256" key="3">
    <source>
        <dbReference type="ARBA" id="ARBA00012154"/>
    </source>
</evidence>
<evidence type="ECO:0000256" key="9">
    <source>
        <dbReference type="ARBA" id="ARBA00023141"/>
    </source>
</evidence>
<evidence type="ECO:0000256" key="7">
    <source>
        <dbReference type="ARBA" id="ARBA00022777"/>
    </source>
</evidence>
<comment type="pathway">
    <text evidence="1 11">Metabolic intermediate biosynthesis; chorismate biosynthesis; chorismate from D-erythrose 4-phosphate and phosphoenolpyruvate: step 5/7.</text>
</comment>
<dbReference type="OMA" id="FMGCGKS"/>
<dbReference type="AlphaFoldDB" id="A0A2Z5Y2G9"/>
<feature type="binding site" evidence="11">
    <location>
        <begin position="12"/>
        <end position="17"/>
    </location>
    <ligand>
        <name>ATP</name>
        <dbReference type="ChEBI" id="CHEBI:30616"/>
    </ligand>
</feature>
<dbReference type="GO" id="GO:0005524">
    <property type="term" value="F:ATP binding"/>
    <property type="evidence" value="ECO:0007669"/>
    <property type="project" value="UniProtKB-UniRule"/>
</dbReference>
<dbReference type="PANTHER" id="PTHR21087">
    <property type="entry name" value="SHIKIMATE KINASE"/>
    <property type="match status" value="1"/>
</dbReference>
<feature type="binding site" evidence="11">
    <location>
        <position position="34"/>
    </location>
    <ligand>
        <name>substrate</name>
    </ligand>
</feature>
<proteinExistence type="inferred from homology"/>
<reference evidence="12 13" key="1">
    <citation type="submission" date="2018-01" db="EMBL/GenBank/DDBJ databases">
        <title>Whole genome sequence of Melissococcus plutonius DAT561.</title>
        <authorList>
            <person name="Okumura K."/>
            <person name="Takamatsu D."/>
            <person name="Okura M."/>
        </authorList>
    </citation>
    <scope>NUCLEOTIDE SEQUENCE [LARGE SCALE GENOMIC DNA]</scope>
    <source>
        <strain evidence="12 13">DAT561</strain>
    </source>
</reference>
<keyword evidence="11" id="KW-0460">Magnesium</keyword>
<dbReference type="PANTHER" id="PTHR21087:SF16">
    <property type="entry name" value="SHIKIMATE KINASE 1, CHLOROPLASTIC"/>
    <property type="match status" value="1"/>
</dbReference>
<dbReference type="HAMAP" id="MF_00109">
    <property type="entry name" value="Shikimate_kinase"/>
    <property type="match status" value="1"/>
</dbReference>
<dbReference type="CDD" id="cd00464">
    <property type="entry name" value="SK"/>
    <property type="match status" value="1"/>
</dbReference>
<keyword evidence="9 11" id="KW-0057">Aromatic amino acid biosynthesis</keyword>
<accession>A0A2Z5Y2G9</accession>
<dbReference type="Proteomes" id="UP000269226">
    <property type="component" value="Chromosome"/>
</dbReference>
<dbReference type="Pfam" id="PF01202">
    <property type="entry name" value="SKI"/>
    <property type="match status" value="1"/>
</dbReference>
<comment type="cofactor">
    <cofactor evidence="11">
        <name>Mg(2+)</name>
        <dbReference type="ChEBI" id="CHEBI:18420"/>
    </cofactor>
    <text evidence="11">Binds 1 Mg(2+) ion per subunit.</text>
</comment>
<dbReference type="PRINTS" id="PR01100">
    <property type="entry name" value="SHIKIMTKNASE"/>
</dbReference>
<evidence type="ECO:0000313" key="13">
    <source>
        <dbReference type="Proteomes" id="UP000269226"/>
    </source>
</evidence>
<dbReference type="InterPro" id="IPR023000">
    <property type="entry name" value="Shikimate_kinase_CS"/>
</dbReference>
<evidence type="ECO:0000256" key="6">
    <source>
        <dbReference type="ARBA" id="ARBA00022741"/>
    </source>
</evidence>
<keyword evidence="11" id="KW-0963">Cytoplasm</keyword>
<evidence type="ECO:0000256" key="5">
    <source>
        <dbReference type="ARBA" id="ARBA00022679"/>
    </source>
</evidence>
<dbReference type="SUPFAM" id="SSF52540">
    <property type="entry name" value="P-loop containing nucleoside triphosphate hydrolases"/>
    <property type="match status" value="1"/>
</dbReference>
<evidence type="ECO:0000256" key="4">
    <source>
        <dbReference type="ARBA" id="ARBA00022605"/>
    </source>
</evidence>
<comment type="similarity">
    <text evidence="2 11">Belongs to the shikimate kinase family.</text>
</comment>
<dbReference type="GO" id="GO:0000287">
    <property type="term" value="F:magnesium ion binding"/>
    <property type="evidence" value="ECO:0007669"/>
    <property type="project" value="UniProtKB-UniRule"/>
</dbReference>
<dbReference type="GeneID" id="57043420"/>
<keyword evidence="6 11" id="KW-0547">Nucleotide-binding</keyword>
<dbReference type="GO" id="GO:0005829">
    <property type="term" value="C:cytosol"/>
    <property type="evidence" value="ECO:0007669"/>
    <property type="project" value="TreeGrafter"/>
</dbReference>
<feature type="binding site" evidence="11">
    <location>
        <position position="119"/>
    </location>
    <ligand>
        <name>ATP</name>
        <dbReference type="ChEBI" id="CHEBI:30616"/>
    </ligand>
</feature>
<keyword evidence="8 11" id="KW-0067">ATP-binding</keyword>
<keyword evidence="5 11" id="KW-0808">Transferase</keyword>
<dbReference type="PROSITE" id="PS01128">
    <property type="entry name" value="SHIKIMATE_KINASE"/>
    <property type="match status" value="1"/>
</dbReference>
<dbReference type="EC" id="2.7.1.71" evidence="3 11"/>
<protein>
    <recommendedName>
        <fullName evidence="3 11">Shikimate kinase</fullName>
        <shortName evidence="11">SK</shortName>
        <ecNumber evidence="3 11">2.7.1.71</ecNumber>
    </recommendedName>
</protein>
<feature type="binding site" evidence="11">
    <location>
        <position position="16"/>
    </location>
    <ligand>
        <name>Mg(2+)</name>
        <dbReference type="ChEBI" id="CHEBI:18420"/>
    </ligand>
</feature>
<dbReference type="UniPathway" id="UPA00053">
    <property type="reaction ID" value="UER00088"/>
</dbReference>
<name>A0A2Z5Y2G9_9ENTE</name>
<gene>
    <name evidence="11" type="primary">aroK</name>
    <name evidence="12" type="ORF">DAT561_0870</name>
</gene>
<dbReference type="GO" id="GO:0008652">
    <property type="term" value="P:amino acid biosynthetic process"/>
    <property type="evidence" value="ECO:0007669"/>
    <property type="project" value="UniProtKB-KW"/>
</dbReference>
<feature type="binding site" evidence="11">
    <location>
        <position position="58"/>
    </location>
    <ligand>
        <name>substrate</name>
    </ligand>
</feature>
<organism evidence="12 13">
    <name type="scientific">Melissococcus plutonius</name>
    <dbReference type="NCBI Taxonomy" id="33970"/>
    <lineage>
        <taxon>Bacteria</taxon>
        <taxon>Bacillati</taxon>
        <taxon>Bacillota</taxon>
        <taxon>Bacilli</taxon>
        <taxon>Lactobacillales</taxon>
        <taxon>Enterococcaceae</taxon>
        <taxon>Melissococcus</taxon>
    </lineage>
</organism>
<evidence type="ECO:0000256" key="1">
    <source>
        <dbReference type="ARBA" id="ARBA00004842"/>
    </source>
</evidence>
<sequence length="169" mass="19313">MDTKCLLIGFMGVGKTTIAKLLAKELATSYIDLDEKIVETTKMSINDYFNVYGEKAFRNYETQMLQYYLGIKPIIATGGGIVTSSKNRQLLKTNCPIIYLKADTETLLKRITTDSLTLRPLIINKTEEEINELVEYRRSFYEELADLTIKTDEKTPNQITQKILANLKK</sequence>